<dbReference type="InterPro" id="IPR036291">
    <property type="entry name" value="NAD(P)-bd_dom_sf"/>
</dbReference>
<reference evidence="3 4" key="1">
    <citation type="journal article" date="2019" name="Int. J. Syst. Evol. Microbiol.">
        <title>The Global Catalogue of Microorganisms (GCM) 10K type strain sequencing project: providing services to taxonomists for standard genome sequencing and annotation.</title>
        <authorList>
            <consortium name="The Broad Institute Genomics Platform"/>
            <consortium name="The Broad Institute Genome Sequencing Center for Infectious Disease"/>
            <person name="Wu L."/>
            <person name="Ma J."/>
        </authorList>
    </citation>
    <scope>NUCLEOTIDE SEQUENCE [LARGE SCALE GENOMIC DNA]</scope>
    <source>
        <strain evidence="3 4">JCM 13022</strain>
    </source>
</reference>
<organism evidence="3 4">
    <name type="scientific">Prauserella alba</name>
    <dbReference type="NCBI Taxonomy" id="176898"/>
    <lineage>
        <taxon>Bacteria</taxon>
        <taxon>Bacillati</taxon>
        <taxon>Actinomycetota</taxon>
        <taxon>Actinomycetes</taxon>
        <taxon>Pseudonocardiales</taxon>
        <taxon>Pseudonocardiaceae</taxon>
        <taxon>Prauserella</taxon>
    </lineage>
</organism>
<comment type="similarity">
    <text evidence="1">Belongs to the short-chain dehydrogenases/reductases (SDR) family.</text>
</comment>
<protein>
    <submittedName>
        <fullName evidence="3">SDR family oxidoreductase</fullName>
    </submittedName>
</protein>
<proteinExistence type="inferred from homology"/>
<evidence type="ECO:0000256" key="1">
    <source>
        <dbReference type="ARBA" id="ARBA00006484"/>
    </source>
</evidence>
<comment type="caution">
    <text evidence="3">The sequence shown here is derived from an EMBL/GenBank/DDBJ whole genome shotgun (WGS) entry which is preliminary data.</text>
</comment>
<dbReference type="Pfam" id="PF13561">
    <property type="entry name" value="adh_short_C2"/>
    <property type="match status" value="1"/>
</dbReference>
<dbReference type="Gene3D" id="3.40.50.720">
    <property type="entry name" value="NAD(P)-binding Rossmann-like Domain"/>
    <property type="match status" value="1"/>
</dbReference>
<name>A0ABN1VGX9_9PSEU</name>
<dbReference type="EMBL" id="BAAALM010000012">
    <property type="protein sequence ID" value="GAA1211059.1"/>
    <property type="molecule type" value="Genomic_DNA"/>
</dbReference>
<dbReference type="PANTHER" id="PTHR43008:SF4">
    <property type="entry name" value="CHAIN DEHYDROGENASE, PUTATIVE (AFU_ORTHOLOGUE AFUA_4G08710)-RELATED"/>
    <property type="match status" value="1"/>
</dbReference>
<dbReference type="Proteomes" id="UP001500467">
    <property type="component" value="Unassembled WGS sequence"/>
</dbReference>
<dbReference type="PANTHER" id="PTHR43008">
    <property type="entry name" value="BENZIL REDUCTASE"/>
    <property type="match status" value="1"/>
</dbReference>
<dbReference type="InterPro" id="IPR002347">
    <property type="entry name" value="SDR_fam"/>
</dbReference>
<dbReference type="SUPFAM" id="SSF51735">
    <property type="entry name" value="NAD(P)-binding Rossmann-fold domains"/>
    <property type="match status" value="1"/>
</dbReference>
<evidence type="ECO:0000313" key="4">
    <source>
        <dbReference type="Proteomes" id="UP001500467"/>
    </source>
</evidence>
<keyword evidence="4" id="KW-1185">Reference proteome</keyword>
<gene>
    <name evidence="3" type="ORF">GCM10009675_34820</name>
</gene>
<sequence length="281" mass="29226">MGVYAVTGAASGMGRAAADKLRATGHTVVGVDVRAADVVADLATAAGRRYAADAVLETCGGRLDGAVLAAGLGPVPGSEREILEVNYFGVTELLGRWRPALAAGGGGRAVVLSSNSTTTTPLVPRRVVRALLAGESGKAVQALRFHGPARAVMSYGGSKLAVSHWVRREAVTPEWAGSGIRLNALAPGAVRTPLLDQQLADPASAKAVTSFPVPVGGFGDPAQLADWVVFLLSDAADFMAGSVVFVDGGTDAYLRPDAWPRPVSLRGLVRYLRRMRAFRRE</sequence>
<evidence type="ECO:0000313" key="3">
    <source>
        <dbReference type="EMBL" id="GAA1211059.1"/>
    </source>
</evidence>
<accession>A0ABN1VGX9</accession>
<dbReference type="Pfam" id="PF00106">
    <property type="entry name" value="adh_short"/>
    <property type="match status" value="1"/>
</dbReference>
<dbReference type="RefSeq" id="WP_253859055.1">
    <property type="nucleotide sequence ID" value="NZ_BAAALM010000012.1"/>
</dbReference>
<keyword evidence="2" id="KW-0560">Oxidoreductase</keyword>
<evidence type="ECO:0000256" key="2">
    <source>
        <dbReference type="ARBA" id="ARBA00023002"/>
    </source>
</evidence>
<dbReference type="PRINTS" id="PR00081">
    <property type="entry name" value="GDHRDH"/>
</dbReference>